<gene>
    <name evidence="2" type="ORF">URODEC1_LOCUS19898</name>
    <name evidence="3" type="ORF">URODEC1_LOCUS24802</name>
</gene>
<dbReference type="EMBL" id="OZ075124">
    <property type="protein sequence ID" value="CAL4927818.1"/>
    <property type="molecule type" value="Genomic_DNA"/>
</dbReference>
<dbReference type="PANTHER" id="PTHR31579:SF1">
    <property type="entry name" value="OS03G0796600 PROTEIN"/>
    <property type="match status" value="1"/>
</dbReference>
<evidence type="ECO:0000313" key="2">
    <source>
        <dbReference type="EMBL" id="CAL4919589.1"/>
    </source>
</evidence>
<keyword evidence="4" id="KW-1185">Reference proteome</keyword>
<evidence type="ECO:0000256" key="1">
    <source>
        <dbReference type="SAM" id="MobiDB-lite"/>
    </source>
</evidence>
<dbReference type="PANTHER" id="PTHR31579">
    <property type="entry name" value="OS03G0796600 PROTEIN"/>
    <property type="match status" value="1"/>
</dbReference>
<evidence type="ECO:0000313" key="4">
    <source>
        <dbReference type="Proteomes" id="UP001497457"/>
    </source>
</evidence>
<feature type="region of interest" description="Disordered" evidence="1">
    <location>
        <begin position="1"/>
        <end position="79"/>
    </location>
</feature>
<name>A0ABC8X2G4_9POAL</name>
<evidence type="ECO:0000313" key="3">
    <source>
        <dbReference type="EMBL" id="CAL4927818.1"/>
    </source>
</evidence>
<dbReference type="AlphaFoldDB" id="A0ABC8X2G4"/>
<dbReference type="NCBIfam" id="TIGR01615">
    <property type="entry name" value="A_thal_3542"/>
    <property type="match status" value="1"/>
</dbReference>
<feature type="compositionally biased region" description="Pro residues" evidence="1">
    <location>
        <begin position="20"/>
        <end position="29"/>
    </location>
</feature>
<sequence>MPFQLKSGHHHHHGAAMEGKPPPPPPPTQHPGTSSRVSMFRRLLVRVSASEKFVADGKERDKDEKPPPPPPAAGEADAAGSVGLDRMVLSFMEDAATVERPPRSRCNCFNGSNHEESDDEEFDFLPSEHIPKPATAGAGDAVEALKGLVQSASVAERNLLADASRIADKCGKSSKVKAECRRAVADGLRALGYDAAVCKSRWEKTPSYPAGEHEYIDAVVGKEEVRLIVDVDFRSQFELARSTKAYRAALQALPPLFVGTPDRLGQIVAVVGEAARQSLKKKGLHFPPWRKPEYMRAKWLSPHVRCIGGDKPAAATPLSAATPVQAASFSGEFELVFDRKPNNGAAAAAEGGGSVGEKITVVVSPWRPTEEASKKQQVPKAKVVTGLAAVL</sequence>
<feature type="compositionally biased region" description="Basic and acidic residues" evidence="1">
    <location>
        <begin position="53"/>
        <end position="66"/>
    </location>
</feature>
<dbReference type="Proteomes" id="UP001497457">
    <property type="component" value="Chromosome 14rd"/>
</dbReference>
<reference evidence="4" key="1">
    <citation type="submission" date="2024-06" db="EMBL/GenBank/DDBJ databases">
        <authorList>
            <person name="Ryan C."/>
        </authorList>
    </citation>
    <scope>NUCLEOTIDE SEQUENCE [LARGE SCALE GENOMIC DNA]</scope>
</reference>
<dbReference type="EMBL" id="OZ075123">
    <property type="protein sequence ID" value="CAL4919589.1"/>
    <property type="molecule type" value="Genomic_DNA"/>
</dbReference>
<organism evidence="2 4">
    <name type="scientific">Urochloa decumbens</name>
    <dbReference type="NCBI Taxonomy" id="240449"/>
    <lineage>
        <taxon>Eukaryota</taxon>
        <taxon>Viridiplantae</taxon>
        <taxon>Streptophyta</taxon>
        <taxon>Embryophyta</taxon>
        <taxon>Tracheophyta</taxon>
        <taxon>Spermatophyta</taxon>
        <taxon>Magnoliopsida</taxon>
        <taxon>Liliopsida</taxon>
        <taxon>Poales</taxon>
        <taxon>Poaceae</taxon>
        <taxon>PACMAD clade</taxon>
        <taxon>Panicoideae</taxon>
        <taxon>Panicodae</taxon>
        <taxon>Paniceae</taxon>
        <taxon>Melinidinae</taxon>
        <taxon>Urochloa</taxon>
    </lineage>
</organism>
<protein>
    <submittedName>
        <fullName evidence="2">Uncharacterized protein</fullName>
    </submittedName>
</protein>
<proteinExistence type="predicted"/>
<dbReference type="Proteomes" id="UP001497457">
    <property type="component" value="Chromosome 13rd"/>
</dbReference>
<reference evidence="2 4" key="2">
    <citation type="submission" date="2024-10" db="EMBL/GenBank/DDBJ databases">
        <authorList>
            <person name="Ryan C."/>
        </authorList>
    </citation>
    <scope>NUCLEOTIDE SEQUENCE [LARGE SCALE GENOMIC DNA]</scope>
</reference>
<accession>A0ABC8X2G4</accession>
<dbReference type="InterPro" id="IPR006502">
    <property type="entry name" value="PDDEXK-like"/>
</dbReference>
<dbReference type="Pfam" id="PF04720">
    <property type="entry name" value="PDDEXK_6"/>
    <property type="match status" value="1"/>
</dbReference>